<dbReference type="PROSITE" id="PS50181">
    <property type="entry name" value="FBOX"/>
    <property type="match status" value="1"/>
</dbReference>
<dbReference type="KEGG" id="crb:17885551"/>
<sequence length="398" mass="46109">MDVLPLYLLDDILFRLELKSLAMMRCTNKYFQSYISDDSDFQIAYFSMYKIKPILLNLHCCGDSCIICHPLVSSCDSMSVRHKDIELDYSYRCSIFGSCSGLLLLYINGTLFVANPLTKRFRIIDHSGSKLIPMLVKEDHKYGWDLLKEKITRTERAMCVGFAVNRRTTKNFKIVCVLEMGTLYGFEISDGCSWRLSETTINAGSKSDLTTRMKHVYLDDTLHWLRNDGSIIAFNPETEQARLIPSRFHRKQDMKLLFAADDKTNRLTLISGTKETISVYTLVKKSKWTLSKRISIVSMEDSTLVRWNMVAYDGKRLVVREMKHYTFLGFVHVFDMEANSWESLGSIWCAPNNYRDFYMFKPSLFSIEMDEQTKVLVASDDQRILYLTKVMGLIDITK</sequence>
<dbReference type="OrthoDB" id="1109149at2759"/>
<reference evidence="3" key="1">
    <citation type="journal article" date="2013" name="Nat. Genet.">
        <title>The Capsella rubella genome and the genomic consequences of rapid mating system evolution.</title>
        <authorList>
            <person name="Slotte T."/>
            <person name="Hazzouri K.M."/>
            <person name="Agren J.A."/>
            <person name="Koenig D."/>
            <person name="Maumus F."/>
            <person name="Guo Y.L."/>
            <person name="Steige K."/>
            <person name="Platts A.E."/>
            <person name="Escobar J.S."/>
            <person name="Newman L.K."/>
            <person name="Wang W."/>
            <person name="Mandakova T."/>
            <person name="Vello E."/>
            <person name="Smith L.M."/>
            <person name="Henz S.R."/>
            <person name="Steffen J."/>
            <person name="Takuno S."/>
            <person name="Brandvain Y."/>
            <person name="Coop G."/>
            <person name="Andolfatto P."/>
            <person name="Hu T.T."/>
            <person name="Blanchette M."/>
            <person name="Clark R.M."/>
            <person name="Quesneville H."/>
            <person name="Nordborg M."/>
            <person name="Gaut B.S."/>
            <person name="Lysak M.A."/>
            <person name="Jenkins J."/>
            <person name="Grimwood J."/>
            <person name="Chapman J."/>
            <person name="Prochnik S."/>
            <person name="Shu S."/>
            <person name="Rokhsar D."/>
            <person name="Schmutz J."/>
            <person name="Weigel D."/>
            <person name="Wright S.I."/>
        </authorList>
    </citation>
    <scope>NUCLEOTIDE SEQUENCE [LARGE SCALE GENOMIC DNA]</scope>
    <source>
        <strain evidence="3">cv. Monte Gargano</strain>
    </source>
</reference>
<dbReference type="SUPFAM" id="SSF101898">
    <property type="entry name" value="NHL repeat"/>
    <property type="match status" value="1"/>
</dbReference>
<protein>
    <recommendedName>
        <fullName evidence="1">F-box domain-containing protein</fullName>
    </recommendedName>
</protein>
<feature type="domain" description="F-box" evidence="1">
    <location>
        <begin position="1"/>
        <end position="44"/>
    </location>
</feature>
<dbReference type="Proteomes" id="UP000029121">
    <property type="component" value="Unassembled WGS sequence"/>
</dbReference>
<dbReference type="InterPro" id="IPR050796">
    <property type="entry name" value="SCF_F-box_component"/>
</dbReference>
<evidence type="ECO:0000313" key="2">
    <source>
        <dbReference type="EMBL" id="EOA25953.1"/>
    </source>
</evidence>
<name>R0HPU4_9BRAS</name>
<dbReference type="STRING" id="81985.R0HPU4"/>
<keyword evidence="3" id="KW-1185">Reference proteome</keyword>
<dbReference type="AlphaFoldDB" id="R0HPU4"/>
<dbReference type="EMBL" id="KB870809">
    <property type="protein sequence ID" value="EOA25953.1"/>
    <property type="molecule type" value="Genomic_DNA"/>
</dbReference>
<dbReference type="SUPFAM" id="SSF81383">
    <property type="entry name" value="F-box domain"/>
    <property type="match status" value="1"/>
</dbReference>
<dbReference type="InterPro" id="IPR001810">
    <property type="entry name" value="F-box_dom"/>
</dbReference>
<proteinExistence type="predicted"/>
<dbReference type="PANTHER" id="PTHR31672">
    <property type="entry name" value="BNACNNG10540D PROTEIN"/>
    <property type="match status" value="1"/>
</dbReference>
<evidence type="ECO:0000259" key="1">
    <source>
        <dbReference type="PROSITE" id="PS50181"/>
    </source>
</evidence>
<dbReference type="InterPro" id="IPR036047">
    <property type="entry name" value="F-box-like_dom_sf"/>
</dbReference>
<accession>R0HPU4</accession>
<evidence type="ECO:0000313" key="3">
    <source>
        <dbReference type="Proteomes" id="UP000029121"/>
    </source>
</evidence>
<organism evidence="2 3">
    <name type="scientific">Capsella rubella</name>
    <dbReference type="NCBI Taxonomy" id="81985"/>
    <lineage>
        <taxon>Eukaryota</taxon>
        <taxon>Viridiplantae</taxon>
        <taxon>Streptophyta</taxon>
        <taxon>Embryophyta</taxon>
        <taxon>Tracheophyta</taxon>
        <taxon>Spermatophyta</taxon>
        <taxon>Magnoliopsida</taxon>
        <taxon>eudicotyledons</taxon>
        <taxon>Gunneridae</taxon>
        <taxon>Pentapetalae</taxon>
        <taxon>rosids</taxon>
        <taxon>malvids</taxon>
        <taxon>Brassicales</taxon>
        <taxon>Brassicaceae</taxon>
        <taxon>Camelineae</taxon>
        <taxon>Capsella</taxon>
    </lineage>
</organism>
<gene>
    <name evidence="2" type="ORF">CARUB_v10019342mg</name>
</gene>